<evidence type="ECO:0000313" key="2">
    <source>
        <dbReference type="EMBL" id="SIQ42324.1"/>
    </source>
</evidence>
<dbReference type="Gene3D" id="3.60.110.10">
    <property type="entry name" value="Carbon-nitrogen hydrolase"/>
    <property type="match status" value="1"/>
</dbReference>
<dbReference type="SUPFAM" id="SSF52540">
    <property type="entry name" value="P-loop containing nucleoside triphosphate hydrolases"/>
    <property type="match status" value="1"/>
</dbReference>
<sequence length="1019" mass="119168">MAKVNIGLVQMKAHPAFSDKMTNQLSEPITIFDGIKLGDLLLDENGYNIRDNIRKTYIKYVEEKVNKILKYISKQDIDILIFPEYSVPAKLLEKLKTFSSRYNVIIIAGSHTILDKYKEIYSNIGINFNLDRNDSKSDIRKSISPIFFPNKTEYIEKINKSSWESSNILGETKKYFEYEIGGEEIKFLVQICIDALINDHKVDANTDFIIIPSWSPKTSPFLDIASIDLLNEKSVIYCNIAQHGNSFISTQVDQRTSDYHIKNNRIEPIKKEEEAIIITKINTNSQYIKRATVKSSEGPQVLNYSPLIYLDKNSEDELKQEIENNQEHENIMEFIEKHSSILPEIYIEKLKLLMRGIDNGSLNKEDIRYLIDFCPVNKMRTFEELELDLVNYTIEKLQDVLVNNNINDLDKLAKYIQKLGKERKKLEKIVNSDYNISNIDISENRFTKLKDQKLEKEVGSFQNRGQELVEIREFMDNGKLRFLGIYGMRGIGKTSLLSQAFIKMFPDIKKYRLELTPGSGFTKLLGEIANSLDISVNEEDLIDPSEDLFLEIRSKWDTKEKSCLIIDNWSYLLDHKRELDPKIIKFLEILSSSEAEKIVNKIIILSDQRVKFPFDLENDINILKLKGFKDPKYTIRLYDYWMRSSGLDTTEINIPDRLVEFLDGHPLAIKIASSLSKYYPPKEILDNVTIFSKFQDKVINLFLEKIDLNKKEKDFIKYASIYRIPVSLDAYRKFGGDEVVFILEDLIDKFLIELNGEKYKLHPSIKSFYYNKLSEKTKDKYNEMAFEYFNQWEEDYIKKPIIGAEAFHHAVSANKLKKMRELYNFFHTELRPIAKEAYKNRNNEKSIKLYKLIYEIEKNDYDALFHISMCQGRLGRWKKSNENFIKSLEMAKDENIKPWWMLQGYGSILLKDRKFGQSEGMFMEALELVEEEGNKCSIYEGLGRLRAREGDTNKAEEFFKKGIDICPNDTYLLGSYIVFLKKEERYSEAMKYANKALKIDPTNKFIIKQKKEIERIKQG</sequence>
<evidence type="ECO:0000313" key="3">
    <source>
        <dbReference type="Proteomes" id="UP000185669"/>
    </source>
</evidence>
<dbReference type="Gene3D" id="3.40.50.300">
    <property type="entry name" value="P-loop containing nucleotide triphosphate hydrolases"/>
    <property type="match status" value="1"/>
</dbReference>
<dbReference type="Gene3D" id="1.25.40.10">
    <property type="entry name" value="Tetratricopeptide repeat domain"/>
    <property type="match status" value="1"/>
</dbReference>
<dbReference type="STRING" id="56779.SAMN05421834_10486"/>
<dbReference type="Proteomes" id="UP000185669">
    <property type="component" value="Unassembled WGS sequence"/>
</dbReference>
<dbReference type="SMART" id="SM00028">
    <property type="entry name" value="TPR"/>
    <property type="match status" value="4"/>
</dbReference>
<feature type="repeat" description="TPR" evidence="1">
    <location>
        <begin position="936"/>
        <end position="969"/>
    </location>
</feature>
<dbReference type="InterPro" id="IPR036526">
    <property type="entry name" value="C-N_Hydrolase_sf"/>
</dbReference>
<gene>
    <name evidence="2" type="ORF">SAMN05421834_10486</name>
</gene>
<dbReference type="EMBL" id="FTNC01000004">
    <property type="protein sequence ID" value="SIQ42324.1"/>
    <property type="molecule type" value="Genomic_DNA"/>
</dbReference>
<organism evidence="2 3">
    <name type="scientific">Halanaerobium kushneri</name>
    <dbReference type="NCBI Taxonomy" id="56779"/>
    <lineage>
        <taxon>Bacteria</taxon>
        <taxon>Bacillati</taxon>
        <taxon>Bacillota</taxon>
        <taxon>Clostridia</taxon>
        <taxon>Halanaerobiales</taxon>
        <taxon>Halanaerobiaceae</taxon>
        <taxon>Halanaerobium</taxon>
    </lineage>
</organism>
<evidence type="ECO:0000256" key="1">
    <source>
        <dbReference type="PROSITE-ProRule" id="PRU00339"/>
    </source>
</evidence>
<keyword evidence="1" id="KW-0802">TPR repeat</keyword>
<keyword evidence="3" id="KW-1185">Reference proteome</keyword>
<accession>A0A1N6SMP8</accession>
<dbReference type="SUPFAM" id="SSF48452">
    <property type="entry name" value="TPR-like"/>
    <property type="match status" value="1"/>
</dbReference>
<dbReference type="OrthoDB" id="190810at2"/>
<dbReference type="InterPro" id="IPR019734">
    <property type="entry name" value="TPR_rpt"/>
</dbReference>
<dbReference type="SUPFAM" id="SSF56317">
    <property type="entry name" value="Carbon-nitrogen hydrolase"/>
    <property type="match status" value="1"/>
</dbReference>
<proteinExistence type="predicted"/>
<dbReference type="AlphaFoldDB" id="A0A1N6SMP8"/>
<reference evidence="3" key="1">
    <citation type="submission" date="2017-01" db="EMBL/GenBank/DDBJ databases">
        <authorList>
            <person name="Varghese N."/>
            <person name="Submissions S."/>
        </authorList>
    </citation>
    <scope>NUCLEOTIDE SEQUENCE [LARGE SCALE GENOMIC DNA]</scope>
    <source>
        <strain evidence="3">ATCC 700103</strain>
    </source>
</reference>
<dbReference type="PROSITE" id="PS50005">
    <property type="entry name" value="TPR"/>
    <property type="match status" value="1"/>
</dbReference>
<name>A0A1N6SMP8_9FIRM</name>
<dbReference type="InterPro" id="IPR011990">
    <property type="entry name" value="TPR-like_helical_dom_sf"/>
</dbReference>
<protein>
    <submittedName>
        <fullName evidence="2">Tfp pilus assembly protein PilF</fullName>
    </submittedName>
</protein>
<dbReference type="RefSeq" id="WP_076544112.1">
    <property type="nucleotide sequence ID" value="NZ_FTNC01000004.1"/>
</dbReference>
<dbReference type="InterPro" id="IPR027417">
    <property type="entry name" value="P-loop_NTPase"/>
</dbReference>